<dbReference type="PROSITE" id="PS00012">
    <property type="entry name" value="PHOSPHOPANTETHEINE"/>
    <property type="match status" value="1"/>
</dbReference>
<gene>
    <name evidence="5" type="ORF">M1B35_15280</name>
</gene>
<dbReference type="Gene3D" id="3.30.559.30">
    <property type="entry name" value="Nonribosomal peptide synthetase, condensation domain"/>
    <property type="match status" value="1"/>
</dbReference>
<protein>
    <submittedName>
        <fullName evidence="5">Amino acid adenylation domain-containing protein</fullName>
    </submittedName>
</protein>
<dbReference type="PROSITE" id="PS50075">
    <property type="entry name" value="CARRIER"/>
    <property type="match status" value="2"/>
</dbReference>
<dbReference type="PANTHER" id="PTHR45527">
    <property type="entry name" value="NONRIBOSOMAL PEPTIDE SYNTHETASE"/>
    <property type="match status" value="1"/>
</dbReference>
<dbReference type="Pfam" id="PF13193">
    <property type="entry name" value="AMP-binding_C"/>
    <property type="match status" value="2"/>
</dbReference>
<dbReference type="PROSITE" id="PS00455">
    <property type="entry name" value="AMP_BINDING"/>
    <property type="match status" value="1"/>
</dbReference>
<dbReference type="Pfam" id="PF00975">
    <property type="entry name" value="Thioesterase"/>
    <property type="match status" value="1"/>
</dbReference>
<dbReference type="SUPFAM" id="SSF53474">
    <property type="entry name" value="alpha/beta-Hydrolases"/>
    <property type="match status" value="1"/>
</dbReference>
<reference evidence="5 6" key="1">
    <citation type="journal article" date="2022" name="Int. J. Syst. Evol. Microbiol.">
        <title>Pseudomonas aegrilactucae sp. nov. and Pseudomonas morbosilactucae sp. nov., pathogens causing bacterial rot of lettuce in Japan.</title>
        <authorList>
            <person name="Sawada H."/>
            <person name="Fujikawa T."/>
            <person name="Satou M."/>
        </authorList>
    </citation>
    <scope>NUCLEOTIDE SEQUENCE [LARGE SCALE GENOMIC DNA]</scope>
    <source>
        <strain evidence="5 6">MAFF 302046</strain>
    </source>
</reference>
<organism evidence="5 6">
    <name type="scientific">Pseudomonas morbosilactucae</name>
    <dbReference type="NCBI Taxonomy" id="2938197"/>
    <lineage>
        <taxon>Bacteria</taxon>
        <taxon>Pseudomonadati</taxon>
        <taxon>Pseudomonadota</taxon>
        <taxon>Gammaproteobacteria</taxon>
        <taxon>Pseudomonadales</taxon>
        <taxon>Pseudomonadaceae</taxon>
        <taxon>Pseudomonas</taxon>
    </lineage>
</organism>
<comment type="cofactor">
    <cofactor evidence="1">
        <name>pantetheine 4'-phosphate</name>
        <dbReference type="ChEBI" id="CHEBI:47942"/>
    </cofactor>
</comment>
<dbReference type="Gene3D" id="3.40.50.980">
    <property type="match status" value="2"/>
</dbReference>
<dbReference type="PANTHER" id="PTHR45527:SF14">
    <property type="entry name" value="PLIPASTATIN SYNTHASE SUBUNIT B"/>
    <property type="match status" value="1"/>
</dbReference>
<dbReference type="InterPro" id="IPR023213">
    <property type="entry name" value="CAT-like_dom_sf"/>
</dbReference>
<comment type="caution">
    <text evidence="5">The sequence shown here is derived from an EMBL/GenBank/DDBJ whole genome shotgun (WGS) entry which is preliminary data.</text>
</comment>
<keyword evidence="3" id="KW-0597">Phosphoprotein</keyword>
<dbReference type="InterPro" id="IPR045851">
    <property type="entry name" value="AMP-bd_C_sf"/>
</dbReference>
<dbReference type="Gene3D" id="2.30.38.10">
    <property type="entry name" value="Luciferase, Domain 3"/>
    <property type="match status" value="1"/>
</dbReference>
<dbReference type="Pfam" id="PF00501">
    <property type="entry name" value="AMP-binding"/>
    <property type="match status" value="1"/>
</dbReference>
<dbReference type="SUPFAM" id="SSF47336">
    <property type="entry name" value="ACP-like"/>
    <property type="match status" value="2"/>
</dbReference>
<dbReference type="SUPFAM" id="SSF52777">
    <property type="entry name" value="CoA-dependent acyltransferases"/>
    <property type="match status" value="2"/>
</dbReference>
<dbReference type="InterPro" id="IPR006162">
    <property type="entry name" value="Ppantetheine_attach_site"/>
</dbReference>
<dbReference type="InterPro" id="IPR025110">
    <property type="entry name" value="AMP-bd_C"/>
</dbReference>
<evidence type="ECO:0000256" key="2">
    <source>
        <dbReference type="ARBA" id="ARBA00022450"/>
    </source>
</evidence>
<reference evidence="5 6" key="2">
    <citation type="journal article" date="2023" name="Plant Pathol.">
        <title>Dismantling and reorganizing Pseudomonas marginalis sensu#lato.</title>
        <authorList>
            <person name="Sawada H."/>
            <person name="Fujikawa T."/>
            <person name="Satou M."/>
        </authorList>
    </citation>
    <scope>NUCLEOTIDE SEQUENCE [LARGE SCALE GENOMIC DNA]</scope>
    <source>
        <strain evidence="5 6">MAFF 302046</strain>
    </source>
</reference>
<dbReference type="SUPFAM" id="SSF56801">
    <property type="entry name" value="Acetyl-CoA synthetase-like"/>
    <property type="match status" value="2"/>
</dbReference>
<evidence type="ECO:0000259" key="4">
    <source>
        <dbReference type="PROSITE" id="PS50075"/>
    </source>
</evidence>
<dbReference type="InterPro" id="IPR010071">
    <property type="entry name" value="AA_adenyl_dom"/>
</dbReference>
<dbReference type="InterPro" id="IPR009081">
    <property type="entry name" value="PP-bd_ACP"/>
</dbReference>
<proteinExistence type="predicted"/>
<sequence length="1512" mass="168900">MVLALEGVGGLQLVGYVVPNAFSADADVQAALREDLKAKLKENLPDYMVPAHLLFLENLPVTPNGKLDRRALPAPDASQQQRTYVAPETELEQAIALIWQEVLQTDQVGLNSNFFELGGHSLLATQVASRIRNTLKIEAPLSALFEHPELKGYAAALTHFQTSNIPPLVTVERGQPLPLSYAQSRQWFLWQLEPHSAAYNIPAALRLKGTLDVAALEHSFNALIARHETLRTRFAQHGEHAVQIIEDTLTIELCVEVVPAKTQADDAYVQSFVEAEISRSFNLETGPLLNVRLLQLGAEEHVLVLTLHHIVSDGWSTSILIRELTALYGAYSRGEPSRLEALPIQYADYAVWQRTWIDSGERERQLEYWKSQLGNEHPVLELPFDYPRTASRTYQGARLDMTLEPRLVQQLRQRAQAHGVTSFMLLLASVQTLLHRYSNQDTIRLGVPIANRNRYETEGLIGFFVNTQVMSAHFAEHLTFSELLSQVRQTALQAQRYQDLPFDQLVEALQPERSISHNPLFQVLFNYQYLADQDQHWQSLEGLTIEGLQGSANSTQFDLSLSLAEDAQGLSATFSFATELFDASTIERMAGHWRNLLEAVAEQPDQRIDEMPMLGANERQQILLDWNDNTSAFNQTQCIHERIQEQARLNPEKIALISGDDTLSYQQLDQQANQLAHRLIELGVGIETRVAIALQRSATMVVAMLAVIKAGGAYVPLDPDYPSERLAHMLEDSQARIVLTQSALADLLPPAHNAQILLLDTLDTGLSGYPCEPPLTQCDANNLAYVIYTSGSTGKPKGVSITHANVQALIHWSAKVYSKDDIQGVLASTSICFDLSVWEIFVTLANGGHLIMARNALALMDLPARNRVRLINTVPSAIAALARENAIPAGVRIINLAGEPLKQSLVEALYQRDHIEHVYDLYGPSEDTTYSTWTRRLPGGQGNIGRPLHNTSSYLLDSALNPVPIRLAAELYLAGAGITRGYLNRPSLTAERFVPNPFSHNGERLYRTGDLIRHTAEGTLEYIGRIDHQVKVRGFRIELGEIEARLLQQENVLEAAVLVRDHENGPYLVAYVVPTAYSPQPEVQQQQRQTLISKLGEHLPDYMVPQQLMLIEHLPLTPNGKLDRKALPAAEAFSQRLYVAPRTAQEQQIANIWKEVLHVEKVGISDNFFELGGSSITAMIVVSMLKNSLKMEVTLHDLMLKQSIENLIAPMPKDQEKAALIVNLNHTISSRPALFCIHPVSGSSYCYYPAAMALKDIVAVKGVMHQDFIRANPTEQTWEQMIADYAQNIIEAQPSGSYQLLGWSLGGSIAMDVAALLEAQGRHVSFLGLLDATTVDGCRENAQRRESQENHEPEDRHPLIKLVNFFAGLFPAHSLSAHHYLEARMDRLKPMPTERTDFMAWASQVTRLDLLHVENIIENLESEIEKGKTLQTYKKLNTLSAAFSPTPTHAKATCWWPALEKSQPEIQQLISFQKEHNRQGEIANSFNIPTVHNIMAFSPDFITTLVSELKRT</sequence>
<evidence type="ECO:0000256" key="3">
    <source>
        <dbReference type="ARBA" id="ARBA00022553"/>
    </source>
</evidence>
<evidence type="ECO:0000256" key="1">
    <source>
        <dbReference type="ARBA" id="ARBA00001957"/>
    </source>
</evidence>
<dbReference type="NCBIfam" id="TIGR01733">
    <property type="entry name" value="AA-adenyl-dom"/>
    <property type="match status" value="1"/>
</dbReference>
<dbReference type="InterPro" id="IPR020845">
    <property type="entry name" value="AMP-binding_CS"/>
</dbReference>
<dbReference type="InterPro" id="IPR029058">
    <property type="entry name" value="AB_hydrolase_fold"/>
</dbReference>
<feature type="domain" description="Carrier" evidence="4">
    <location>
        <begin position="1140"/>
        <end position="1215"/>
    </location>
</feature>
<dbReference type="InterPro" id="IPR001242">
    <property type="entry name" value="Condensation_dom"/>
</dbReference>
<dbReference type="CDD" id="cd19531">
    <property type="entry name" value="LCL_NRPS-like"/>
    <property type="match status" value="1"/>
</dbReference>
<feature type="domain" description="Carrier" evidence="4">
    <location>
        <begin position="86"/>
        <end position="161"/>
    </location>
</feature>
<dbReference type="InterPro" id="IPR036736">
    <property type="entry name" value="ACP-like_sf"/>
</dbReference>
<dbReference type="InterPro" id="IPR000873">
    <property type="entry name" value="AMP-dep_synth/lig_dom"/>
</dbReference>
<keyword evidence="6" id="KW-1185">Reference proteome</keyword>
<keyword evidence="2" id="KW-0596">Phosphopantetheine</keyword>
<dbReference type="Gene3D" id="3.30.559.10">
    <property type="entry name" value="Chloramphenicol acetyltransferase-like domain"/>
    <property type="match status" value="1"/>
</dbReference>
<dbReference type="Pfam" id="PF00550">
    <property type="entry name" value="PP-binding"/>
    <property type="match status" value="2"/>
</dbReference>
<dbReference type="Gene3D" id="3.30.300.30">
    <property type="match status" value="2"/>
</dbReference>
<evidence type="ECO:0000313" key="6">
    <source>
        <dbReference type="Proteomes" id="UP001155163"/>
    </source>
</evidence>
<accession>A0ABT0JI05</accession>
<name>A0ABT0JI05_9PSED</name>
<dbReference type="InterPro" id="IPR001031">
    <property type="entry name" value="Thioesterase"/>
</dbReference>
<dbReference type="Gene3D" id="1.10.1200.10">
    <property type="entry name" value="ACP-like"/>
    <property type="match status" value="1"/>
</dbReference>
<dbReference type="Gene3D" id="3.40.50.1820">
    <property type="entry name" value="alpha/beta hydrolase"/>
    <property type="match status" value="1"/>
</dbReference>
<evidence type="ECO:0000313" key="5">
    <source>
        <dbReference type="EMBL" id="MCK9815454.1"/>
    </source>
</evidence>
<dbReference type="Pfam" id="PF00668">
    <property type="entry name" value="Condensation"/>
    <property type="match status" value="1"/>
</dbReference>
<dbReference type="Proteomes" id="UP001155163">
    <property type="component" value="Unassembled WGS sequence"/>
</dbReference>
<dbReference type="EMBL" id="JALQCX010000027">
    <property type="protein sequence ID" value="MCK9815454.1"/>
    <property type="molecule type" value="Genomic_DNA"/>
</dbReference>